<reference evidence="1 2" key="1">
    <citation type="submission" date="2021-06" db="EMBL/GenBank/DDBJ databases">
        <authorList>
            <person name="Palmer J.M."/>
        </authorList>
    </citation>
    <scope>NUCLEOTIDE SEQUENCE [LARGE SCALE GENOMIC DNA]</scope>
    <source>
        <strain evidence="1 2">CL_MEX2019</strain>
        <tissue evidence="1">Muscle</tissue>
    </source>
</reference>
<accession>A0ABU7DDH9</accession>
<gene>
    <name evidence="1" type="ORF">CHARACLAT_002893</name>
</gene>
<dbReference type="Gene3D" id="3.30.70.1820">
    <property type="entry name" value="L1 transposable element, RRM domain"/>
    <property type="match status" value="1"/>
</dbReference>
<comment type="caution">
    <text evidence="1">The sequence shown here is derived from an EMBL/GenBank/DDBJ whole genome shotgun (WGS) entry which is preliminary data.</text>
</comment>
<dbReference type="InterPro" id="IPR004244">
    <property type="entry name" value="Transposase_22"/>
</dbReference>
<sequence length="99" mass="11425">MEGDNVKDFFEAWLPKILHLTVKNDWIKVDRFNRSPAQPHLGINRPRVINISLHNYLDKQLIMQSTHNLGEILVSGSRIHLCGDFSPVLEKKCQGYTEV</sequence>
<dbReference type="Proteomes" id="UP001352852">
    <property type="component" value="Unassembled WGS sequence"/>
</dbReference>
<organism evidence="1 2">
    <name type="scientific">Characodon lateralis</name>
    <dbReference type="NCBI Taxonomy" id="208331"/>
    <lineage>
        <taxon>Eukaryota</taxon>
        <taxon>Metazoa</taxon>
        <taxon>Chordata</taxon>
        <taxon>Craniata</taxon>
        <taxon>Vertebrata</taxon>
        <taxon>Euteleostomi</taxon>
        <taxon>Actinopterygii</taxon>
        <taxon>Neopterygii</taxon>
        <taxon>Teleostei</taxon>
        <taxon>Neoteleostei</taxon>
        <taxon>Acanthomorphata</taxon>
        <taxon>Ovalentaria</taxon>
        <taxon>Atherinomorphae</taxon>
        <taxon>Cyprinodontiformes</taxon>
        <taxon>Goodeidae</taxon>
        <taxon>Characodon</taxon>
    </lineage>
</organism>
<name>A0ABU7DDH9_9TELE</name>
<proteinExistence type="predicted"/>
<protein>
    <submittedName>
        <fullName evidence="1">Uncharacterized protein</fullName>
    </submittedName>
</protein>
<dbReference type="EMBL" id="JAHUTJ010024714">
    <property type="protein sequence ID" value="MED6273064.1"/>
    <property type="molecule type" value="Genomic_DNA"/>
</dbReference>
<evidence type="ECO:0000313" key="2">
    <source>
        <dbReference type="Proteomes" id="UP001352852"/>
    </source>
</evidence>
<dbReference type="PANTHER" id="PTHR11505">
    <property type="entry name" value="L1 TRANSPOSABLE ELEMENT-RELATED"/>
    <property type="match status" value="1"/>
</dbReference>
<keyword evidence="2" id="KW-1185">Reference proteome</keyword>
<evidence type="ECO:0000313" key="1">
    <source>
        <dbReference type="EMBL" id="MED6273064.1"/>
    </source>
</evidence>